<organism evidence="1 2">
    <name type="scientific">Romanomermis culicivorax</name>
    <name type="common">Nematode worm</name>
    <dbReference type="NCBI Taxonomy" id="13658"/>
    <lineage>
        <taxon>Eukaryota</taxon>
        <taxon>Metazoa</taxon>
        <taxon>Ecdysozoa</taxon>
        <taxon>Nematoda</taxon>
        <taxon>Enoplea</taxon>
        <taxon>Dorylaimia</taxon>
        <taxon>Mermithida</taxon>
        <taxon>Mermithoidea</taxon>
        <taxon>Mermithidae</taxon>
        <taxon>Romanomermis</taxon>
    </lineage>
</organism>
<evidence type="ECO:0000313" key="1">
    <source>
        <dbReference type="Proteomes" id="UP000887565"/>
    </source>
</evidence>
<sequence length="86" mass="9971">MANFKYAVQNKFQPMKDAIYNLNTFIHENKHQFIMSIEQTAQDFLLPIELSTLKNILNLVLQHKFGEAALESVNYLGFQKNAVPQE</sequence>
<name>A0A915L1I5_ROMCU</name>
<dbReference type="WBParaSite" id="nRc.2.0.1.t44928-RA">
    <property type="protein sequence ID" value="nRc.2.0.1.t44928-RA"/>
    <property type="gene ID" value="nRc.2.0.1.g44928"/>
</dbReference>
<proteinExistence type="predicted"/>
<protein>
    <submittedName>
        <fullName evidence="2">Uncharacterized protein</fullName>
    </submittedName>
</protein>
<reference evidence="2" key="1">
    <citation type="submission" date="2022-11" db="UniProtKB">
        <authorList>
            <consortium name="WormBaseParasite"/>
        </authorList>
    </citation>
    <scope>IDENTIFICATION</scope>
</reference>
<dbReference type="AlphaFoldDB" id="A0A915L1I5"/>
<keyword evidence="1" id="KW-1185">Reference proteome</keyword>
<evidence type="ECO:0000313" key="2">
    <source>
        <dbReference type="WBParaSite" id="nRc.2.0.1.t44928-RA"/>
    </source>
</evidence>
<dbReference type="Proteomes" id="UP000887565">
    <property type="component" value="Unplaced"/>
</dbReference>
<accession>A0A915L1I5</accession>